<dbReference type="AlphaFoldDB" id="A0A558HSF9"/>
<dbReference type="RefSeq" id="WP_024951455.1">
    <property type="nucleotide sequence ID" value="NZ_CAWOWR010000087.1"/>
</dbReference>
<evidence type="ECO:0000313" key="4">
    <source>
        <dbReference type="Proteomes" id="UP000319941"/>
    </source>
</evidence>
<evidence type="ECO:0000256" key="1">
    <source>
        <dbReference type="ARBA" id="ARBA00010645"/>
    </source>
</evidence>
<protein>
    <recommendedName>
        <fullName evidence="2">UPF0125 protein FQP86_05990</fullName>
    </recommendedName>
</protein>
<reference evidence="3 4" key="1">
    <citation type="submission" date="2019-07" db="EMBL/GenBank/DDBJ databases">
        <title>Diversity of Bacteria from Kongsfjorden, Arctic.</title>
        <authorList>
            <person name="Yu Y."/>
        </authorList>
    </citation>
    <scope>NUCLEOTIDE SEQUENCE [LARGE SCALE GENOMIC DNA]</scope>
    <source>
        <strain evidence="3 4">SM1923</strain>
    </source>
</reference>
<evidence type="ECO:0000256" key="2">
    <source>
        <dbReference type="HAMAP-Rule" id="MF_00460"/>
    </source>
</evidence>
<dbReference type="Gene3D" id="3.10.20.280">
    <property type="entry name" value="RnfH-like"/>
    <property type="match status" value="1"/>
</dbReference>
<comment type="caution">
    <text evidence="3">The sequence shown here is derived from an EMBL/GenBank/DDBJ whole genome shotgun (WGS) entry which is preliminary data.</text>
</comment>
<dbReference type="PANTHER" id="PTHR37483:SF1">
    <property type="entry name" value="UPF0125 PROTEIN RATB"/>
    <property type="match status" value="1"/>
</dbReference>
<name>A0A558HSF9_9GAMM</name>
<dbReference type="InterPro" id="IPR016155">
    <property type="entry name" value="Mopterin_synth/thiamin_S_b"/>
</dbReference>
<dbReference type="EMBL" id="VNFH01000003">
    <property type="protein sequence ID" value="TVU72062.1"/>
    <property type="molecule type" value="Genomic_DNA"/>
</dbReference>
<dbReference type="HAMAP" id="MF_00460">
    <property type="entry name" value="UPF0125_RnfH"/>
    <property type="match status" value="1"/>
</dbReference>
<dbReference type="NCBIfam" id="NF002490">
    <property type="entry name" value="PRK01777.1"/>
    <property type="match status" value="1"/>
</dbReference>
<dbReference type="InterPro" id="IPR005346">
    <property type="entry name" value="RnfH"/>
</dbReference>
<dbReference type="Pfam" id="PF03658">
    <property type="entry name" value="Ub-RnfH"/>
    <property type="match status" value="1"/>
</dbReference>
<dbReference type="STRING" id="553385.GCA_000591415_01225"/>
<dbReference type="PANTHER" id="PTHR37483">
    <property type="entry name" value="UPF0125 PROTEIN RATB"/>
    <property type="match status" value="1"/>
</dbReference>
<dbReference type="InterPro" id="IPR037021">
    <property type="entry name" value="RnfH_sf"/>
</dbReference>
<evidence type="ECO:0000313" key="3">
    <source>
        <dbReference type="EMBL" id="TVU72062.1"/>
    </source>
</evidence>
<dbReference type="SUPFAM" id="SSF54285">
    <property type="entry name" value="MoaD/ThiS"/>
    <property type="match status" value="1"/>
</dbReference>
<dbReference type="Proteomes" id="UP000319941">
    <property type="component" value="Unassembled WGS sequence"/>
</dbReference>
<organism evidence="3 4">
    <name type="scientific">Cobetia crustatorum</name>
    <dbReference type="NCBI Taxonomy" id="553385"/>
    <lineage>
        <taxon>Bacteria</taxon>
        <taxon>Pseudomonadati</taxon>
        <taxon>Pseudomonadota</taxon>
        <taxon>Gammaproteobacteria</taxon>
        <taxon>Oceanospirillales</taxon>
        <taxon>Halomonadaceae</taxon>
        <taxon>Cobetia</taxon>
    </lineage>
</organism>
<comment type="similarity">
    <text evidence="1 2">Belongs to the UPF0125 (RnfH) family.</text>
</comment>
<dbReference type="OrthoDB" id="9796575at2"/>
<proteinExistence type="inferred from homology"/>
<keyword evidence="4" id="KW-1185">Reference proteome</keyword>
<accession>A0A558HSF9</accession>
<gene>
    <name evidence="3" type="ORF">FQP86_05990</name>
</gene>
<sequence>MSDRITVEVAYALPEKQKIVSLAVAPGTTARDAVRMAHLEQHFPTLSAEVFLEADLGIFGKSLRKPEEHVLAVGDRVEVYRPLITDPKLARKRRADKAASATSS</sequence>